<sequence length="368" mass="40777">MIGRDMKRTPLIIHAGTPKTGTTAAQNALFFETRALESLHLSYPGGASVFTNPDRLTGNGAATARALSSEAGDRIHPKEGIFRLRHRRLLEEIASLPPEQGVVLSSEFFSGFGTRSWQRLFAEFPPDRYDVSVIFYVRNQVDQVQSALGQSVKRGQRVNPDSFFVRATEGKRFLDYDWLLTTLKGHPFKTVVFRAYDRTALVGGDIGCDLFATLASLVGAEQKTPVEPGTSDRNPSLSARSIRMKNFLNRTKPTVAENDLLLATLKAIDFGDRSRPASYLSTAQIAQITPRFEKGNENLVKMFGESFEVIRHSRTKDLPFLDISGRPPPEEIEVAMTALSAAAVENRNLSPLVQRAERLVRKVSRAAV</sequence>
<proteinExistence type="predicted"/>
<reference evidence="1 2" key="1">
    <citation type="submission" date="2018-10" db="EMBL/GenBank/DDBJ databases">
        <title>Histidinibacterium lentulum gen. nov., sp. nov., a marine bacterium from the culture broth of Picochlorum sp. 122.</title>
        <authorList>
            <person name="Wang G."/>
        </authorList>
    </citation>
    <scope>NUCLEOTIDE SEQUENCE [LARGE SCALE GENOMIC DNA]</scope>
    <source>
        <strain evidence="1 2">B17</strain>
    </source>
</reference>
<evidence type="ECO:0000313" key="2">
    <source>
        <dbReference type="Proteomes" id="UP000268016"/>
    </source>
</evidence>
<gene>
    <name evidence="1" type="ORF">EAT49_03645</name>
</gene>
<dbReference type="Proteomes" id="UP000268016">
    <property type="component" value="Unassembled WGS sequence"/>
</dbReference>
<accession>A0A3N2R7F2</accession>
<evidence type="ECO:0008006" key="3">
    <source>
        <dbReference type="Google" id="ProtNLM"/>
    </source>
</evidence>
<keyword evidence="2" id="KW-1185">Reference proteome</keyword>
<dbReference type="AlphaFoldDB" id="A0A3N2R7F2"/>
<dbReference type="EMBL" id="RDRB01000002">
    <property type="protein sequence ID" value="ROU03412.1"/>
    <property type="molecule type" value="Genomic_DNA"/>
</dbReference>
<dbReference type="SUPFAM" id="SSF52540">
    <property type="entry name" value="P-loop containing nucleoside triphosphate hydrolases"/>
    <property type="match status" value="1"/>
</dbReference>
<protein>
    <recommendedName>
        <fullName evidence="3">Sulfotransferase family protein</fullName>
    </recommendedName>
</protein>
<dbReference type="Gene3D" id="3.40.50.300">
    <property type="entry name" value="P-loop containing nucleotide triphosphate hydrolases"/>
    <property type="match status" value="1"/>
</dbReference>
<dbReference type="InterPro" id="IPR027417">
    <property type="entry name" value="P-loop_NTPase"/>
</dbReference>
<evidence type="ECO:0000313" key="1">
    <source>
        <dbReference type="EMBL" id="ROU03412.1"/>
    </source>
</evidence>
<name>A0A3N2R7F2_9RHOB</name>
<organism evidence="1 2">
    <name type="scientific">Histidinibacterium lentulum</name>
    <dbReference type="NCBI Taxonomy" id="2480588"/>
    <lineage>
        <taxon>Bacteria</taxon>
        <taxon>Pseudomonadati</taxon>
        <taxon>Pseudomonadota</taxon>
        <taxon>Alphaproteobacteria</taxon>
        <taxon>Rhodobacterales</taxon>
        <taxon>Paracoccaceae</taxon>
        <taxon>Histidinibacterium</taxon>
    </lineage>
</organism>
<comment type="caution">
    <text evidence="1">The sequence shown here is derived from an EMBL/GenBank/DDBJ whole genome shotgun (WGS) entry which is preliminary data.</text>
</comment>